<protein>
    <submittedName>
        <fullName evidence="1">Uncharacterized protein</fullName>
    </submittedName>
</protein>
<proteinExistence type="predicted"/>
<keyword evidence="2" id="KW-1185">Reference proteome</keyword>
<name>A0ABN1B4A4_9BACI</name>
<organism evidence="1 2">
    <name type="scientific">Salinibacillus aidingensis</name>
    <dbReference type="NCBI Taxonomy" id="237684"/>
    <lineage>
        <taxon>Bacteria</taxon>
        <taxon>Bacillati</taxon>
        <taxon>Bacillota</taxon>
        <taxon>Bacilli</taxon>
        <taxon>Bacillales</taxon>
        <taxon>Bacillaceae</taxon>
        <taxon>Salinibacillus</taxon>
    </lineage>
</organism>
<reference evidence="1 2" key="1">
    <citation type="journal article" date="2019" name="Int. J. Syst. Evol. Microbiol.">
        <title>The Global Catalogue of Microorganisms (GCM) 10K type strain sequencing project: providing services to taxonomists for standard genome sequencing and annotation.</title>
        <authorList>
            <consortium name="The Broad Institute Genomics Platform"/>
            <consortium name="The Broad Institute Genome Sequencing Center for Infectious Disease"/>
            <person name="Wu L."/>
            <person name="Ma J."/>
        </authorList>
    </citation>
    <scope>NUCLEOTIDE SEQUENCE [LARGE SCALE GENOMIC DNA]</scope>
    <source>
        <strain evidence="1 2">JCM 12389</strain>
    </source>
</reference>
<dbReference type="Proteomes" id="UP001500880">
    <property type="component" value="Unassembled WGS sequence"/>
</dbReference>
<accession>A0ABN1B4A4</accession>
<sequence>MMSRLTIRGILQGEWMNGVVSVQFIYHERANLSEKKGRKVTGLRCTNYGGWTADDTSTTDKPC</sequence>
<gene>
    <name evidence="1" type="ORF">GCM10008986_14830</name>
</gene>
<evidence type="ECO:0000313" key="2">
    <source>
        <dbReference type="Proteomes" id="UP001500880"/>
    </source>
</evidence>
<evidence type="ECO:0000313" key="1">
    <source>
        <dbReference type="EMBL" id="GAA0489951.1"/>
    </source>
</evidence>
<dbReference type="EMBL" id="BAAADO010000003">
    <property type="protein sequence ID" value="GAA0489951.1"/>
    <property type="molecule type" value="Genomic_DNA"/>
</dbReference>
<comment type="caution">
    <text evidence="1">The sequence shown here is derived from an EMBL/GenBank/DDBJ whole genome shotgun (WGS) entry which is preliminary data.</text>
</comment>